<keyword evidence="2" id="KW-1185">Reference proteome</keyword>
<evidence type="ECO:0000313" key="1">
    <source>
        <dbReference type="EMBL" id="KEP25325.1"/>
    </source>
</evidence>
<accession>A0A081L7U9</accession>
<sequence length="59" mass="6671">MCSWTERSFLSMKNLRYQAAESGVFPRDTNLSPKERVNCQVGPVIDPVILGLSAEEKRD</sequence>
<gene>
    <name evidence="1" type="ORF">BA70_09425</name>
</gene>
<organism evidence="1 2">
    <name type="scientific">Bacillus zhangzhouensis</name>
    <dbReference type="NCBI Taxonomy" id="1178540"/>
    <lineage>
        <taxon>Bacteria</taxon>
        <taxon>Bacillati</taxon>
        <taxon>Bacillota</taxon>
        <taxon>Bacilli</taxon>
        <taxon>Bacillales</taxon>
        <taxon>Bacillaceae</taxon>
        <taxon>Bacillus</taxon>
    </lineage>
</organism>
<dbReference type="Proteomes" id="UP000028091">
    <property type="component" value="Unassembled WGS sequence"/>
</dbReference>
<protein>
    <submittedName>
        <fullName evidence="1">Uncharacterized protein</fullName>
    </submittedName>
</protein>
<proteinExistence type="predicted"/>
<dbReference type="AlphaFoldDB" id="A0A081L7U9"/>
<evidence type="ECO:0000313" key="2">
    <source>
        <dbReference type="Proteomes" id="UP000028091"/>
    </source>
</evidence>
<comment type="caution">
    <text evidence="1">The sequence shown here is derived from an EMBL/GenBank/DDBJ whole genome shotgun (WGS) entry which is preliminary data.</text>
</comment>
<reference evidence="1 2" key="1">
    <citation type="submission" date="2012-09" db="EMBL/GenBank/DDBJ databases">
        <title>Genome Sequence of Bacillus sp. DW5-4.</title>
        <authorList>
            <person name="Lai Q."/>
            <person name="Liu Y."/>
            <person name="Shao Z."/>
        </authorList>
    </citation>
    <scope>NUCLEOTIDE SEQUENCE [LARGE SCALE GENOMIC DNA]</scope>
    <source>
        <strain evidence="1 2">DW5-4</strain>
    </source>
</reference>
<dbReference type="EMBL" id="JOTP01000025">
    <property type="protein sequence ID" value="KEP25325.1"/>
    <property type="molecule type" value="Genomic_DNA"/>
</dbReference>
<dbReference type="OrthoDB" id="2044628at2"/>
<name>A0A081L7U9_9BACI</name>